<dbReference type="AlphaFoldDB" id="A0A285JL70"/>
<evidence type="ECO:0000313" key="3">
    <source>
        <dbReference type="Proteomes" id="UP000219353"/>
    </source>
</evidence>
<dbReference type="InterPro" id="IPR007791">
    <property type="entry name" value="DjlA_N"/>
</dbReference>
<feature type="domain" description="Co-chaperone DjlA N-terminal" evidence="1">
    <location>
        <begin position="38"/>
        <end position="150"/>
    </location>
</feature>
<keyword evidence="3" id="KW-1185">Reference proteome</keyword>
<evidence type="ECO:0000313" key="2">
    <source>
        <dbReference type="EMBL" id="SNY60086.1"/>
    </source>
</evidence>
<reference evidence="3" key="1">
    <citation type="submission" date="2017-09" db="EMBL/GenBank/DDBJ databases">
        <authorList>
            <person name="Varghese N."/>
            <person name="Submissions S."/>
        </authorList>
    </citation>
    <scope>NUCLEOTIDE SEQUENCE [LARGE SCALE GENOMIC DNA]</scope>
    <source>
        <strain evidence="3">CGMCC 1.12461</strain>
    </source>
</reference>
<protein>
    <submittedName>
        <fullName evidence="2">Uncharacterized conserved protein, tellurite resistance protein B (TerB) family</fullName>
    </submittedName>
</protein>
<dbReference type="SUPFAM" id="SSF158682">
    <property type="entry name" value="TerB-like"/>
    <property type="match status" value="1"/>
</dbReference>
<dbReference type="OrthoDB" id="5294347at2"/>
<gene>
    <name evidence="2" type="ORF">SAMN06297280_0008</name>
</gene>
<dbReference type="Gene3D" id="1.10.3680.10">
    <property type="entry name" value="TerB-like"/>
    <property type="match status" value="1"/>
</dbReference>
<evidence type="ECO:0000259" key="1">
    <source>
        <dbReference type="Pfam" id="PF05099"/>
    </source>
</evidence>
<sequence>MFNLFKNLLEKSNSDWQGSGNTHQQWRDAGLTEQQYLAVVLMLQLSHADFSSEQQEHDVVMQYLQTEFGLTAATAEPVFAAALAQAGDATCLHGFTSKLKDLPYAERLALLDQLWKVAFADGELEPNEEAMLRKIADLLFIRHGDYIQSKLAVQPAN</sequence>
<dbReference type="Pfam" id="PF05099">
    <property type="entry name" value="TerB"/>
    <property type="match status" value="1"/>
</dbReference>
<dbReference type="Proteomes" id="UP000219353">
    <property type="component" value="Unassembled WGS sequence"/>
</dbReference>
<accession>A0A285JL70</accession>
<dbReference type="InterPro" id="IPR029024">
    <property type="entry name" value="TerB-like"/>
</dbReference>
<name>A0A285JL70_9GAMM</name>
<dbReference type="CDD" id="cd07313">
    <property type="entry name" value="terB_like_2"/>
    <property type="match status" value="1"/>
</dbReference>
<dbReference type="EMBL" id="OBEB01000010">
    <property type="protein sequence ID" value="SNY60086.1"/>
    <property type="molecule type" value="Genomic_DNA"/>
</dbReference>
<organism evidence="2 3">
    <name type="scientific">Arsukibacterium tuosuense</name>
    <dbReference type="NCBI Taxonomy" id="1323745"/>
    <lineage>
        <taxon>Bacteria</taxon>
        <taxon>Pseudomonadati</taxon>
        <taxon>Pseudomonadota</taxon>
        <taxon>Gammaproteobacteria</taxon>
        <taxon>Chromatiales</taxon>
        <taxon>Chromatiaceae</taxon>
        <taxon>Arsukibacterium</taxon>
    </lineage>
</organism>
<dbReference type="RefSeq" id="WP_097113004.1">
    <property type="nucleotide sequence ID" value="NZ_OBEB01000010.1"/>
</dbReference>
<proteinExistence type="predicted"/>